<proteinExistence type="predicted"/>
<accession>A0A5B7HCH7</accession>
<organism evidence="1 2">
    <name type="scientific">Portunus trituberculatus</name>
    <name type="common">Swimming crab</name>
    <name type="synonym">Neptunus trituberculatus</name>
    <dbReference type="NCBI Taxonomy" id="210409"/>
    <lineage>
        <taxon>Eukaryota</taxon>
        <taxon>Metazoa</taxon>
        <taxon>Ecdysozoa</taxon>
        <taxon>Arthropoda</taxon>
        <taxon>Crustacea</taxon>
        <taxon>Multicrustacea</taxon>
        <taxon>Malacostraca</taxon>
        <taxon>Eumalacostraca</taxon>
        <taxon>Eucarida</taxon>
        <taxon>Decapoda</taxon>
        <taxon>Pleocyemata</taxon>
        <taxon>Brachyura</taxon>
        <taxon>Eubrachyura</taxon>
        <taxon>Portunoidea</taxon>
        <taxon>Portunidae</taxon>
        <taxon>Portuninae</taxon>
        <taxon>Portunus</taxon>
    </lineage>
</organism>
<dbReference type="AlphaFoldDB" id="A0A5B7HCH7"/>
<comment type="caution">
    <text evidence="1">The sequence shown here is derived from an EMBL/GenBank/DDBJ whole genome shotgun (WGS) entry which is preliminary data.</text>
</comment>
<dbReference type="Proteomes" id="UP000324222">
    <property type="component" value="Unassembled WGS sequence"/>
</dbReference>
<evidence type="ECO:0000313" key="1">
    <source>
        <dbReference type="EMBL" id="MPC70000.1"/>
    </source>
</evidence>
<gene>
    <name evidence="1" type="ORF">E2C01_064234</name>
</gene>
<name>A0A5B7HCH7_PORTR</name>
<dbReference type="EMBL" id="VSRR010030335">
    <property type="protein sequence ID" value="MPC70000.1"/>
    <property type="molecule type" value="Genomic_DNA"/>
</dbReference>
<reference evidence="1 2" key="1">
    <citation type="submission" date="2019-05" db="EMBL/GenBank/DDBJ databases">
        <title>Another draft genome of Portunus trituberculatus and its Hox gene families provides insights of decapod evolution.</title>
        <authorList>
            <person name="Jeong J.-H."/>
            <person name="Song I."/>
            <person name="Kim S."/>
            <person name="Choi T."/>
            <person name="Kim D."/>
            <person name="Ryu S."/>
            <person name="Kim W."/>
        </authorList>
    </citation>
    <scope>NUCLEOTIDE SEQUENCE [LARGE SCALE GENOMIC DNA]</scope>
    <source>
        <tissue evidence="1">Muscle</tissue>
    </source>
</reference>
<keyword evidence="2" id="KW-1185">Reference proteome</keyword>
<evidence type="ECO:0000313" key="2">
    <source>
        <dbReference type="Proteomes" id="UP000324222"/>
    </source>
</evidence>
<sequence length="64" mass="7118">MVVFSLLAFALRDRCATEANILANHDKYEGKSRILLKTKVGLLLAPSTDKLNNDAHMTQNNTQC</sequence>
<protein>
    <submittedName>
        <fullName evidence="1">Uncharacterized protein</fullName>
    </submittedName>
</protein>